<feature type="compositionally biased region" description="Low complexity" evidence="14">
    <location>
        <begin position="492"/>
        <end position="513"/>
    </location>
</feature>
<dbReference type="OrthoDB" id="100605at2"/>
<keyword evidence="6 17" id="KW-0031">Aminopeptidase</keyword>
<accession>F8JUU1</accession>
<reference evidence="18" key="1">
    <citation type="submission" date="2011-12" db="EMBL/GenBank/DDBJ databases">
        <title>Complete genome sequence of Streptomyces cattleya strain DSM 46488.</title>
        <authorList>
            <person name="Ou H.-Y."/>
            <person name="Li P."/>
            <person name="Zhao C."/>
            <person name="O'Hagan D."/>
            <person name="Deng Z."/>
        </authorList>
    </citation>
    <scope>NUCLEOTIDE SEQUENCE [LARGE SCALE GENOMIC DNA]</scope>
    <source>
        <strain evidence="18">ATCC 35852 / DSM 46488 / JCM 4925 / NBRC 14057 / NRRL 8057</strain>
    </source>
</reference>
<gene>
    <name evidence="17" type="ordered locus">SCATT_45550</name>
</gene>
<dbReference type="HOGENOM" id="CLU_014298_2_0_11"/>
<dbReference type="GO" id="GO:0005737">
    <property type="term" value="C:cytoplasm"/>
    <property type="evidence" value="ECO:0007669"/>
    <property type="project" value="TreeGrafter"/>
</dbReference>
<sequence>MTRIAFRKATALAAAACAVLFTTAAQPQEPPRTGLGDRLYPALGDPRIHVGAYDITLDYHGNDKPLDAVTRMEARAVTGFDRFHLDFTHGTVRKVTVDGRPAAFRTTGEWLEITPGHHVEAGRPLRITVTHTSDPSGTDGQGGWVRTADGLALANQAVAAHHVFPCNDHPSDKAFFTFRITTPKGITAVAGGLPAGRPASGGTARAATTTWTYTTAHPVATELAQVSIGRSTVLHRTGPHGLPMRDVVPTADRTVLADRLALTPAQLSWMEGQVGPFPFETYGVLAVNTATGFELETQTLSLFERRLLVAPVAYVAPLMIHELAHQWFGDSVTPAAWSDVWLNEGHATWYEWRYRGEKKYGDSLDAQAKRAYQIDALARAAYGPPARPKVPPAGSKLGIFRENVYGGGALVLYALRHEIGDHAFRELERAWVTEHRDGNVTTHDFVALASRVAGRDLSGFLNGWLYGAKPPAMPGHPDWKPLTKLPVATALPGSPGAATRPGGRPAGRAQRPAPAVPAPVRR</sequence>
<evidence type="ECO:0000256" key="12">
    <source>
        <dbReference type="ARBA" id="ARBA00029811"/>
    </source>
</evidence>
<evidence type="ECO:0000256" key="13">
    <source>
        <dbReference type="ARBA" id="ARBA00031533"/>
    </source>
</evidence>
<dbReference type="PRINTS" id="PR00756">
    <property type="entry name" value="ALADIPTASE"/>
</dbReference>
<comment type="similarity">
    <text evidence="3">Belongs to the peptidase M1 family.</text>
</comment>
<dbReference type="GO" id="GO:0043171">
    <property type="term" value="P:peptide catabolic process"/>
    <property type="evidence" value="ECO:0007669"/>
    <property type="project" value="TreeGrafter"/>
</dbReference>
<organism evidence="17 18">
    <name type="scientific">Streptantibioticus cattleyicolor (strain ATCC 35852 / DSM 46488 / JCM 4925 / NBRC 14057 / NRRL 8057)</name>
    <name type="common">Streptomyces cattleya</name>
    <dbReference type="NCBI Taxonomy" id="1003195"/>
    <lineage>
        <taxon>Bacteria</taxon>
        <taxon>Bacillati</taxon>
        <taxon>Actinomycetota</taxon>
        <taxon>Actinomycetes</taxon>
        <taxon>Kitasatosporales</taxon>
        <taxon>Streptomycetaceae</taxon>
        <taxon>Streptantibioticus</taxon>
    </lineage>
</organism>
<accession>G8X0L1</accession>
<evidence type="ECO:0000259" key="16">
    <source>
        <dbReference type="Pfam" id="PF01433"/>
    </source>
</evidence>
<dbReference type="GO" id="GO:0008270">
    <property type="term" value="F:zinc ion binding"/>
    <property type="evidence" value="ECO:0007669"/>
    <property type="project" value="InterPro"/>
</dbReference>
<dbReference type="EMBL" id="CP003219">
    <property type="protein sequence ID" value="AEW96926.1"/>
    <property type="molecule type" value="Genomic_DNA"/>
</dbReference>
<dbReference type="InterPro" id="IPR042097">
    <property type="entry name" value="Aminopeptidase_N-like_N_sf"/>
</dbReference>
<evidence type="ECO:0000256" key="11">
    <source>
        <dbReference type="ARBA" id="ARBA00023049"/>
    </source>
</evidence>
<dbReference type="GO" id="GO:0016285">
    <property type="term" value="F:alanyl aminopeptidase activity"/>
    <property type="evidence" value="ECO:0007669"/>
    <property type="project" value="UniProtKB-EC"/>
</dbReference>
<dbReference type="InterPro" id="IPR014782">
    <property type="entry name" value="Peptidase_M1_dom"/>
</dbReference>
<comment type="catalytic activity">
    <reaction evidence="1">
        <text>Release of an N-terminal amino acid, Xaa-|-Yaa- from a peptide, amide or arylamide. Xaa is preferably Ala, but may be most amino acids including Pro (slow action). When a terminal hydrophobic residue is followed by a prolyl residue, the two may be released as an intact Xaa-Pro dipeptide.</text>
        <dbReference type="EC" id="3.4.11.2"/>
    </reaction>
</comment>
<evidence type="ECO:0000313" key="17">
    <source>
        <dbReference type="EMBL" id="AEW96926.1"/>
    </source>
</evidence>
<dbReference type="PANTHER" id="PTHR11533">
    <property type="entry name" value="PROTEASE M1 ZINC METALLOPROTEASE"/>
    <property type="match status" value="1"/>
</dbReference>
<keyword evidence="9" id="KW-0378">Hydrolase</keyword>
<evidence type="ECO:0000256" key="10">
    <source>
        <dbReference type="ARBA" id="ARBA00022833"/>
    </source>
</evidence>
<evidence type="ECO:0000256" key="4">
    <source>
        <dbReference type="ARBA" id="ARBA00012564"/>
    </source>
</evidence>
<evidence type="ECO:0000256" key="8">
    <source>
        <dbReference type="ARBA" id="ARBA00022723"/>
    </source>
</evidence>
<evidence type="ECO:0000256" key="5">
    <source>
        <dbReference type="ARBA" id="ARBA00015611"/>
    </source>
</evidence>
<keyword evidence="11" id="KW-0482">Metalloprotease</keyword>
<comment type="cofactor">
    <cofactor evidence="2">
        <name>Zn(2+)</name>
        <dbReference type="ChEBI" id="CHEBI:29105"/>
    </cofactor>
</comment>
<dbReference type="STRING" id="1003195.SCATT_45550"/>
<dbReference type="EC" id="3.4.11.2" evidence="4"/>
<evidence type="ECO:0000256" key="15">
    <source>
        <dbReference type="SAM" id="SignalP"/>
    </source>
</evidence>
<keyword evidence="7" id="KW-0645">Protease</keyword>
<keyword evidence="10" id="KW-0862">Zinc</keyword>
<dbReference type="GO" id="GO:0005615">
    <property type="term" value="C:extracellular space"/>
    <property type="evidence" value="ECO:0007669"/>
    <property type="project" value="TreeGrafter"/>
</dbReference>
<feature type="signal peptide" evidence="15">
    <location>
        <begin position="1"/>
        <end position="27"/>
    </location>
</feature>
<dbReference type="KEGG" id="sct:SCAT_4567"/>
<feature type="domain" description="Peptidase M1 membrane alanine aminopeptidase" evidence="16">
    <location>
        <begin position="267"/>
        <end position="464"/>
    </location>
</feature>
<dbReference type="SUPFAM" id="SSF63737">
    <property type="entry name" value="Leukotriene A4 hydrolase N-terminal domain"/>
    <property type="match status" value="1"/>
</dbReference>
<dbReference type="PATRIC" id="fig|1003195.11.peg.6000"/>
<dbReference type="RefSeq" id="WP_014145271.1">
    <property type="nucleotide sequence ID" value="NC_016111.1"/>
</dbReference>
<protein>
    <recommendedName>
        <fullName evidence="5">Aminopeptidase N</fullName>
        <ecNumber evidence="4">3.4.11.2</ecNumber>
    </recommendedName>
    <alternativeName>
        <fullName evidence="12">Alanine aminopeptidase</fullName>
    </alternativeName>
    <alternativeName>
        <fullName evidence="13">Lysyl aminopeptidase</fullName>
    </alternativeName>
</protein>
<evidence type="ECO:0000313" key="18">
    <source>
        <dbReference type="Proteomes" id="UP000007842"/>
    </source>
</evidence>
<dbReference type="InterPro" id="IPR027268">
    <property type="entry name" value="Peptidase_M4/M1_CTD_sf"/>
</dbReference>
<feature type="region of interest" description="Disordered" evidence="14">
    <location>
        <begin position="480"/>
        <end position="522"/>
    </location>
</feature>
<dbReference type="Proteomes" id="UP000007842">
    <property type="component" value="Chromosome"/>
</dbReference>
<evidence type="ECO:0000256" key="6">
    <source>
        <dbReference type="ARBA" id="ARBA00022438"/>
    </source>
</evidence>
<evidence type="ECO:0000256" key="3">
    <source>
        <dbReference type="ARBA" id="ARBA00010136"/>
    </source>
</evidence>
<keyword evidence="18" id="KW-1185">Reference proteome</keyword>
<dbReference type="SUPFAM" id="SSF55486">
    <property type="entry name" value="Metalloproteases ('zincins'), catalytic domain"/>
    <property type="match status" value="1"/>
</dbReference>
<evidence type="ECO:0000256" key="14">
    <source>
        <dbReference type="SAM" id="MobiDB-lite"/>
    </source>
</evidence>
<dbReference type="CDD" id="cd09603">
    <property type="entry name" value="M1_APN_like"/>
    <property type="match status" value="1"/>
</dbReference>
<evidence type="ECO:0000256" key="9">
    <source>
        <dbReference type="ARBA" id="ARBA00022801"/>
    </source>
</evidence>
<dbReference type="eggNOG" id="COG0308">
    <property type="taxonomic scope" value="Bacteria"/>
</dbReference>
<proteinExistence type="inferred from homology"/>
<dbReference type="KEGG" id="scy:SCATT_45550"/>
<dbReference type="Pfam" id="PF01433">
    <property type="entry name" value="Peptidase_M1"/>
    <property type="match status" value="1"/>
</dbReference>
<keyword evidence="8" id="KW-0479">Metal-binding</keyword>
<dbReference type="Gene3D" id="1.10.390.10">
    <property type="entry name" value="Neutral Protease Domain 2"/>
    <property type="match status" value="1"/>
</dbReference>
<name>F8JUU1_STREN</name>
<feature type="chain" id="PRO_5003373598" description="Aminopeptidase N" evidence="15">
    <location>
        <begin position="28"/>
        <end position="522"/>
    </location>
</feature>
<dbReference type="InterPro" id="IPR050344">
    <property type="entry name" value="Peptidase_M1_aminopeptidases"/>
</dbReference>
<dbReference type="InterPro" id="IPR001930">
    <property type="entry name" value="Peptidase_M1"/>
</dbReference>
<evidence type="ECO:0000256" key="1">
    <source>
        <dbReference type="ARBA" id="ARBA00000098"/>
    </source>
</evidence>
<evidence type="ECO:0000256" key="2">
    <source>
        <dbReference type="ARBA" id="ARBA00001947"/>
    </source>
</evidence>
<dbReference type="PANTHER" id="PTHR11533:SF174">
    <property type="entry name" value="PUROMYCIN-SENSITIVE AMINOPEPTIDASE-RELATED"/>
    <property type="match status" value="1"/>
</dbReference>
<dbReference type="Gene3D" id="2.60.40.1730">
    <property type="entry name" value="tricorn interacting facor f3 domain"/>
    <property type="match status" value="1"/>
</dbReference>
<dbReference type="AlphaFoldDB" id="F8JUU1"/>
<dbReference type="GO" id="GO:0042277">
    <property type="term" value="F:peptide binding"/>
    <property type="evidence" value="ECO:0007669"/>
    <property type="project" value="TreeGrafter"/>
</dbReference>
<evidence type="ECO:0000256" key="7">
    <source>
        <dbReference type="ARBA" id="ARBA00022670"/>
    </source>
</evidence>
<dbReference type="GO" id="GO:0016020">
    <property type="term" value="C:membrane"/>
    <property type="evidence" value="ECO:0007669"/>
    <property type="project" value="TreeGrafter"/>
</dbReference>
<keyword evidence="15" id="KW-0732">Signal</keyword>
<dbReference type="GO" id="GO:0006508">
    <property type="term" value="P:proteolysis"/>
    <property type="evidence" value="ECO:0007669"/>
    <property type="project" value="UniProtKB-KW"/>
</dbReference>
<dbReference type="GO" id="GO:0070006">
    <property type="term" value="F:metalloaminopeptidase activity"/>
    <property type="evidence" value="ECO:0007669"/>
    <property type="project" value="TreeGrafter"/>
</dbReference>